<evidence type="ECO:0000256" key="2">
    <source>
        <dbReference type="ARBA" id="ARBA00022692"/>
    </source>
</evidence>
<comment type="subcellular location">
    <subcellularLocation>
        <location evidence="1">Membrane</location>
        <topology evidence="1">Single-pass membrane protein</topology>
    </subcellularLocation>
</comment>
<dbReference type="InterPro" id="IPR051694">
    <property type="entry name" value="Immunoregulatory_rcpt-like"/>
</dbReference>
<keyword evidence="9" id="KW-1185">Reference proteome</keyword>
<gene>
    <name evidence="8" type="primary">SUVZ15G0500</name>
    <name evidence="8" type="ORF">SUVZ_15G0500</name>
</gene>
<name>A0ABN8WRV0_SACUV</name>
<reference evidence="8" key="1">
    <citation type="submission" date="2022-10" db="EMBL/GenBank/DDBJ databases">
        <authorList>
            <person name="Byrne P K."/>
        </authorList>
    </citation>
    <scope>NUCLEOTIDE SEQUENCE</scope>
    <source>
        <strain evidence="8">ZP964</strain>
    </source>
</reference>
<dbReference type="Proteomes" id="UP001162085">
    <property type="component" value="Chromosome 15"/>
</dbReference>
<protein>
    <recommendedName>
        <fullName evidence="7">WSC domain-containing protein</fullName>
    </recommendedName>
</protein>
<evidence type="ECO:0000313" key="8">
    <source>
        <dbReference type="EMBL" id="CAI4052544.1"/>
    </source>
</evidence>
<feature type="region of interest" description="Disordered" evidence="5">
    <location>
        <begin position="424"/>
        <end position="472"/>
    </location>
</feature>
<feature type="compositionally biased region" description="Polar residues" evidence="5">
    <location>
        <begin position="529"/>
        <end position="538"/>
    </location>
</feature>
<dbReference type="PANTHER" id="PTHR15549:SF26">
    <property type="entry name" value="AXIAL BUDDING PATTERN PROTEIN 2-RELATED"/>
    <property type="match status" value="1"/>
</dbReference>
<organism evidence="8 9">
    <name type="scientific">Saccharomyces uvarum</name>
    <name type="common">Yeast</name>
    <name type="synonym">Saccharomyces bayanus var. uvarum</name>
    <dbReference type="NCBI Taxonomy" id="230603"/>
    <lineage>
        <taxon>Eukaryota</taxon>
        <taxon>Fungi</taxon>
        <taxon>Dikarya</taxon>
        <taxon>Ascomycota</taxon>
        <taxon>Saccharomycotina</taxon>
        <taxon>Saccharomycetes</taxon>
        <taxon>Saccharomycetales</taxon>
        <taxon>Saccharomycetaceae</taxon>
        <taxon>Saccharomyces</taxon>
    </lineage>
</organism>
<sequence>MQRACFTNLKSRGIFKFNYIQFILLSVLSQSLLRLVSADFNYEGCYNAEDVQSAGLSLKNSYLYQSVSYCQNQCPDSAVVALFDGSDCYCGDSVTFLSSLTKSTDSNCDTKCSGWPYQTCGGSSYMNVYVNAEVSVSSVESSSTTEASTTSYTISTTHSSSSKDTSSTIKSSSSNAKSSTTYSQTTSFTSTSSTPITTTSTSSSAPTTTTSTSSSMPPTTSSTSSSVPLITSSTSSSVPLTTSSITSSFTSSSESTTTSSSTESTLSSSRITSPSSTLMSSSSTSSTSSTPKTTSSASSGVSIITSVELITSMVTNAIVSTSGEHQETIFVTTTSVIERTSAVATADSSINKSNSNHKKGLSGGAIAGVVIGVVFGVIFIISILLFLIWRRKRKSDDLLDLEETKHHQPYSFGDEDANPVRLLPSSGTTSWMRHTRRDTSGSIGTSNMYGLSMNNGGNHSSPSSNNSGSVLNNLAGLQDTTVQRQNLPSTVFEETNTLNSVNERFSANSLPDMMMSGPLQVVNPDDPDLTSTASHNRA</sequence>
<dbReference type="PROSITE" id="PS51212">
    <property type="entry name" value="WSC"/>
    <property type="match status" value="1"/>
</dbReference>
<feature type="region of interest" description="Disordered" evidence="5">
    <location>
        <begin position="153"/>
        <end position="297"/>
    </location>
</feature>
<feature type="compositionally biased region" description="Polar residues" evidence="5">
    <location>
        <begin position="440"/>
        <end position="449"/>
    </location>
</feature>
<accession>A0ABN8WRV0</accession>
<keyword evidence="2 6" id="KW-0812">Transmembrane</keyword>
<evidence type="ECO:0000256" key="1">
    <source>
        <dbReference type="ARBA" id="ARBA00004167"/>
    </source>
</evidence>
<dbReference type="SMART" id="SM00321">
    <property type="entry name" value="WSC"/>
    <property type="match status" value="1"/>
</dbReference>
<evidence type="ECO:0000256" key="6">
    <source>
        <dbReference type="SAM" id="Phobius"/>
    </source>
</evidence>
<proteinExistence type="predicted"/>
<dbReference type="EMBL" id="OX365942">
    <property type="protein sequence ID" value="CAI4052544.1"/>
    <property type="molecule type" value="Genomic_DNA"/>
</dbReference>
<evidence type="ECO:0000313" key="9">
    <source>
        <dbReference type="Proteomes" id="UP001162085"/>
    </source>
</evidence>
<evidence type="ECO:0000256" key="4">
    <source>
        <dbReference type="ARBA" id="ARBA00023136"/>
    </source>
</evidence>
<keyword evidence="3 6" id="KW-1133">Transmembrane helix</keyword>
<feature type="region of interest" description="Disordered" evidence="5">
    <location>
        <begin position="509"/>
        <end position="538"/>
    </location>
</feature>
<dbReference type="Pfam" id="PF01822">
    <property type="entry name" value="WSC"/>
    <property type="match status" value="1"/>
</dbReference>
<feature type="transmembrane region" description="Helical" evidence="6">
    <location>
        <begin position="365"/>
        <end position="389"/>
    </location>
</feature>
<feature type="compositionally biased region" description="Low complexity" evidence="5">
    <location>
        <begin position="452"/>
        <end position="472"/>
    </location>
</feature>
<keyword evidence="4 6" id="KW-0472">Membrane</keyword>
<evidence type="ECO:0000256" key="5">
    <source>
        <dbReference type="SAM" id="MobiDB-lite"/>
    </source>
</evidence>
<evidence type="ECO:0000256" key="3">
    <source>
        <dbReference type="ARBA" id="ARBA00022989"/>
    </source>
</evidence>
<dbReference type="PANTHER" id="PTHR15549">
    <property type="entry name" value="PAIRED IMMUNOGLOBULIN-LIKE TYPE 2 RECEPTOR"/>
    <property type="match status" value="1"/>
</dbReference>
<feature type="domain" description="WSC" evidence="7">
    <location>
        <begin position="39"/>
        <end position="132"/>
    </location>
</feature>
<evidence type="ECO:0000259" key="7">
    <source>
        <dbReference type="PROSITE" id="PS51212"/>
    </source>
</evidence>
<dbReference type="InterPro" id="IPR002889">
    <property type="entry name" value="WSC_carb-bd"/>
</dbReference>